<keyword evidence="2" id="KW-1185">Reference proteome</keyword>
<sequence>MMEMPGSPKDSVMLIDPCGIFVVQTALEIAQVWTTTGELLLTI</sequence>
<comment type="caution">
    <text evidence="1">The sequence shown here is derived from an EMBL/GenBank/DDBJ whole genome shotgun (WGS) entry which is preliminary data.</text>
</comment>
<name>A0AAV0P1T8_9ROSI</name>
<accession>A0AAV0P1T8</accession>
<proteinExistence type="predicted"/>
<protein>
    <submittedName>
        <fullName evidence="1">Uncharacterized protein</fullName>
    </submittedName>
</protein>
<gene>
    <name evidence="1" type="ORF">LITE_LOCUS36362</name>
</gene>
<organism evidence="1 2">
    <name type="scientific">Linum tenue</name>
    <dbReference type="NCBI Taxonomy" id="586396"/>
    <lineage>
        <taxon>Eukaryota</taxon>
        <taxon>Viridiplantae</taxon>
        <taxon>Streptophyta</taxon>
        <taxon>Embryophyta</taxon>
        <taxon>Tracheophyta</taxon>
        <taxon>Spermatophyta</taxon>
        <taxon>Magnoliopsida</taxon>
        <taxon>eudicotyledons</taxon>
        <taxon>Gunneridae</taxon>
        <taxon>Pentapetalae</taxon>
        <taxon>rosids</taxon>
        <taxon>fabids</taxon>
        <taxon>Malpighiales</taxon>
        <taxon>Linaceae</taxon>
        <taxon>Linum</taxon>
    </lineage>
</organism>
<dbReference type="AlphaFoldDB" id="A0AAV0P1T8"/>
<evidence type="ECO:0000313" key="1">
    <source>
        <dbReference type="EMBL" id="CAI0464889.1"/>
    </source>
</evidence>
<dbReference type="Proteomes" id="UP001154282">
    <property type="component" value="Unassembled WGS sequence"/>
</dbReference>
<evidence type="ECO:0000313" key="2">
    <source>
        <dbReference type="Proteomes" id="UP001154282"/>
    </source>
</evidence>
<dbReference type="EMBL" id="CAMGYJ010000008">
    <property type="protein sequence ID" value="CAI0464889.1"/>
    <property type="molecule type" value="Genomic_DNA"/>
</dbReference>
<reference evidence="1" key="1">
    <citation type="submission" date="2022-08" db="EMBL/GenBank/DDBJ databases">
        <authorList>
            <person name="Gutierrez-Valencia J."/>
        </authorList>
    </citation>
    <scope>NUCLEOTIDE SEQUENCE</scope>
</reference>